<dbReference type="Pfam" id="PF01782">
    <property type="entry name" value="RimM"/>
    <property type="match status" value="1"/>
</dbReference>
<comment type="caution">
    <text evidence="8">The sequence shown here is derived from an EMBL/GenBank/DDBJ whole genome shotgun (WGS) entry which is preliminary data.</text>
</comment>
<reference evidence="9" key="1">
    <citation type="journal article" date="2019" name="Int. J. Syst. Evol. Microbiol.">
        <title>The Global Catalogue of Microorganisms (GCM) 10K type strain sequencing project: providing services to taxonomists for standard genome sequencing and annotation.</title>
        <authorList>
            <consortium name="The Broad Institute Genomics Platform"/>
            <consortium name="The Broad Institute Genome Sequencing Center for Infectious Disease"/>
            <person name="Wu L."/>
            <person name="Ma J."/>
        </authorList>
    </citation>
    <scope>NUCLEOTIDE SEQUENCE [LARGE SCALE GENOMIC DNA]</scope>
    <source>
        <strain evidence="9">CCM 8749</strain>
    </source>
</reference>
<protein>
    <recommendedName>
        <fullName evidence="5">Ribosome maturation factor RimM</fullName>
    </recommendedName>
</protein>
<dbReference type="SUPFAM" id="SSF50447">
    <property type="entry name" value="Translation proteins"/>
    <property type="match status" value="1"/>
</dbReference>
<evidence type="ECO:0000259" key="7">
    <source>
        <dbReference type="Pfam" id="PF05239"/>
    </source>
</evidence>
<dbReference type="InterPro" id="IPR027275">
    <property type="entry name" value="PRC-brl_dom"/>
</dbReference>
<dbReference type="PANTHER" id="PTHR33692">
    <property type="entry name" value="RIBOSOME MATURATION FACTOR RIMM"/>
    <property type="match status" value="1"/>
</dbReference>
<evidence type="ECO:0000256" key="2">
    <source>
        <dbReference type="ARBA" id="ARBA00022517"/>
    </source>
</evidence>
<keyword evidence="4 5" id="KW-0143">Chaperone</keyword>
<evidence type="ECO:0000313" key="9">
    <source>
        <dbReference type="Proteomes" id="UP001596250"/>
    </source>
</evidence>
<dbReference type="InterPro" id="IPR036976">
    <property type="entry name" value="RimM_N_sf"/>
</dbReference>
<dbReference type="Gene3D" id="2.40.30.60">
    <property type="entry name" value="RimM"/>
    <property type="match status" value="1"/>
</dbReference>
<gene>
    <name evidence="5 8" type="primary">rimM</name>
    <name evidence="8" type="ORF">ACFPXP_07525</name>
</gene>
<comment type="domain">
    <text evidence="5">The PRC barrel domain binds ribosomal protein uS19.</text>
</comment>
<comment type="subcellular location">
    <subcellularLocation>
        <location evidence="5">Cytoplasm</location>
    </subcellularLocation>
</comment>
<evidence type="ECO:0000256" key="4">
    <source>
        <dbReference type="ARBA" id="ARBA00023186"/>
    </source>
</evidence>
<name>A0ABW1IMP4_9BACL</name>
<dbReference type="InterPro" id="IPR009000">
    <property type="entry name" value="Transl_B-barrel_sf"/>
</dbReference>
<feature type="domain" description="PRC-barrel" evidence="7">
    <location>
        <begin position="98"/>
        <end position="171"/>
    </location>
</feature>
<dbReference type="HAMAP" id="MF_00014">
    <property type="entry name" value="Ribosome_mat_RimM"/>
    <property type="match status" value="1"/>
</dbReference>
<evidence type="ECO:0000256" key="1">
    <source>
        <dbReference type="ARBA" id="ARBA00022490"/>
    </source>
</evidence>
<dbReference type="InterPro" id="IPR002676">
    <property type="entry name" value="RimM_N"/>
</dbReference>
<dbReference type="NCBIfam" id="TIGR02273">
    <property type="entry name" value="16S_RimM"/>
    <property type="match status" value="1"/>
</dbReference>
<dbReference type="Proteomes" id="UP001596250">
    <property type="component" value="Unassembled WGS sequence"/>
</dbReference>
<dbReference type="Pfam" id="PF05239">
    <property type="entry name" value="PRC"/>
    <property type="match status" value="1"/>
</dbReference>
<evidence type="ECO:0000256" key="5">
    <source>
        <dbReference type="HAMAP-Rule" id="MF_00014"/>
    </source>
</evidence>
<dbReference type="InterPro" id="IPR011033">
    <property type="entry name" value="PRC_barrel-like_sf"/>
</dbReference>
<dbReference type="PANTHER" id="PTHR33692:SF1">
    <property type="entry name" value="RIBOSOME MATURATION FACTOR RIMM"/>
    <property type="match status" value="1"/>
</dbReference>
<keyword evidence="9" id="KW-1185">Reference proteome</keyword>
<evidence type="ECO:0000256" key="3">
    <source>
        <dbReference type="ARBA" id="ARBA00022552"/>
    </source>
</evidence>
<keyword evidence="2 5" id="KW-0690">Ribosome biogenesis</keyword>
<accession>A0ABW1IMP4</accession>
<comment type="similarity">
    <text evidence="5">Belongs to the RimM family.</text>
</comment>
<feature type="domain" description="RimM N-terminal" evidence="6">
    <location>
        <begin position="8"/>
        <end position="92"/>
    </location>
</feature>
<evidence type="ECO:0000313" key="8">
    <source>
        <dbReference type="EMBL" id="MFC5986283.1"/>
    </source>
</evidence>
<comment type="subunit">
    <text evidence="5">Binds ribosomal protein uS19.</text>
</comment>
<keyword evidence="1 5" id="KW-0963">Cytoplasm</keyword>
<comment type="function">
    <text evidence="5">An accessory protein needed during the final step in the assembly of 30S ribosomal subunit, possibly for assembly of the head region. Essential for efficient processing of 16S rRNA. May be needed both before and after RbfA during the maturation of 16S rRNA. It has affinity for free ribosomal 30S subunits but not for 70S ribosomes.</text>
</comment>
<proteinExistence type="inferred from homology"/>
<dbReference type="Gene3D" id="2.30.30.240">
    <property type="entry name" value="PRC-barrel domain"/>
    <property type="match status" value="1"/>
</dbReference>
<organism evidence="8 9">
    <name type="scientific">Marinicrinis lubricantis</name>
    <dbReference type="NCBI Taxonomy" id="2086470"/>
    <lineage>
        <taxon>Bacteria</taxon>
        <taxon>Bacillati</taxon>
        <taxon>Bacillota</taxon>
        <taxon>Bacilli</taxon>
        <taxon>Bacillales</taxon>
        <taxon>Paenibacillaceae</taxon>
    </lineage>
</organism>
<dbReference type="EMBL" id="JBHSQV010000036">
    <property type="protein sequence ID" value="MFC5986283.1"/>
    <property type="molecule type" value="Genomic_DNA"/>
</dbReference>
<dbReference type="InterPro" id="IPR011961">
    <property type="entry name" value="RimM"/>
</dbReference>
<dbReference type="RefSeq" id="WP_379893613.1">
    <property type="nucleotide sequence ID" value="NZ_CBCSCT010000001.1"/>
</dbReference>
<dbReference type="SUPFAM" id="SSF50346">
    <property type="entry name" value="PRC-barrel domain"/>
    <property type="match status" value="1"/>
</dbReference>
<sequence>MSGKLFKVGKVVNTHGIRGELKVVSTTDFEELRFAKGSELWLDHPSLSEPIPFKVADARAHKGTYILRFEGIQNINEVEQYKGGTLNVTEDQLAELEEDEFYYYEIVGCRVVTEEGEELGTIKEILSTGANDVWVVKGKSGKDILIPYIDEVVLEVDVEEQLVKIHLMEGLL</sequence>
<evidence type="ECO:0000259" key="6">
    <source>
        <dbReference type="Pfam" id="PF01782"/>
    </source>
</evidence>
<keyword evidence="3 5" id="KW-0698">rRNA processing</keyword>